<reference evidence="10 11" key="1">
    <citation type="submission" date="2020-03" db="EMBL/GenBank/DDBJ databases">
        <title>Draft genome of Streptomyces sp. ventii, isolated from the Axial Seamount in the Pacific Ocean, and resequencing of the two type strains Streptomyces lonarensis strain NCL 716 and Streptomyces bohaiensis strain 11A07.</title>
        <authorList>
            <person name="Loughran R.M."/>
            <person name="Pfannmuller K.M."/>
            <person name="Wasson B.J."/>
            <person name="Deadmond M.C."/>
            <person name="Paddock B.E."/>
            <person name="Koyack M.J."/>
            <person name="Gallegos D.A."/>
            <person name="Mitchell E.A."/>
            <person name="Ushijima B."/>
            <person name="Saw J.H."/>
            <person name="Mcphail K.L."/>
            <person name="Videau P."/>
        </authorList>
    </citation>
    <scope>NUCLEOTIDE SEQUENCE [LARGE SCALE GENOMIC DNA]</scope>
    <source>
        <strain evidence="11">5675061</strain>
    </source>
</reference>
<protein>
    <recommendedName>
        <fullName evidence="7">Spermidine/putrescine import ATP-binding protein PotA</fullName>
        <ecNumber evidence="7">7.6.2.11</ecNumber>
    </recommendedName>
</protein>
<dbReference type="SUPFAM" id="SSF52540">
    <property type="entry name" value="P-loop containing nucleoside triphosphate hydrolases"/>
    <property type="match status" value="1"/>
</dbReference>
<dbReference type="PANTHER" id="PTHR42781:SF4">
    <property type="entry name" value="SPERMIDINE_PUTRESCINE IMPORT ATP-BINDING PROTEIN POTA"/>
    <property type="match status" value="1"/>
</dbReference>
<keyword evidence="1 7" id="KW-0813">Transport</keyword>
<feature type="compositionally biased region" description="Low complexity" evidence="8">
    <location>
        <begin position="426"/>
        <end position="439"/>
    </location>
</feature>
<evidence type="ECO:0000256" key="8">
    <source>
        <dbReference type="SAM" id="MobiDB-lite"/>
    </source>
</evidence>
<comment type="function">
    <text evidence="7">Part of the ABC transporter complex PotABCD involved in spermidine/putrescine import. Responsible for energy coupling to the transport system.</text>
</comment>
<dbReference type="PROSITE" id="PS00211">
    <property type="entry name" value="ABC_TRANSPORTER_1"/>
    <property type="match status" value="1"/>
</dbReference>
<comment type="similarity">
    <text evidence="7">Belongs to the ABC transporter superfamily. Spermidine/putrescine importer (TC 3.A.1.11.1) family.</text>
</comment>
<dbReference type="Proteomes" id="UP000746503">
    <property type="component" value="Unassembled WGS sequence"/>
</dbReference>
<evidence type="ECO:0000256" key="3">
    <source>
        <dbReference type="ARBA" id="ARBA00022741"/>
    </source>
</evidence>
<comment type="caution">
    <text evidence="10">The sequence shown here is derived from an EMBL/GenBank/DDBJ whole genome shotgun (WGS) entry which is preliminary data.</text>
</comment>
<dbReference type="PANTHER" id="PTHR42781">
    <property type="entry name" value="SPERMIDINE/PUTRESCINE IMPORT ATP-BINDING PROTEIN POTA"/>
    <property type="match status" value="1"/>
</dbReference>
<feature type="region of interest" description="Disordered" evidence="8">
    <location>
        <begin position="426"/>
        <end position="475"/>
    </location>
</feature>
<dbReference type="InterPro" id="IPR017871">
    <property type="entry name" value="ABC_transporter-like_CS"/>
</dbReference>
<keyword evidence="5 7" id="KW-1278">Translocase</keyword>
<dbReference type="InterPro" id="IPR005893">
    <property type="entry name" value="PotA-like"/>
</dbReference>
<feature type="compositionally biased region" description="Low complexity" evidence="8">
    <location>
        <begin position="17"/>
        <end position="26"/>
    </location>
</feature>
<dbReference type="SMART" id="SM00382">
    <property type="entry name" value="AAA"/>
    <property type="match status" value="1"/>
</dbReference>
<dbReference type="Gene3D" id="2.40.50.100">
    <property type="match status" value="1"/>
</dbReference>
<evidence type="ECO:0000256" key="5">
    <source>
        <dbReference type="ARBA" id="ARBA00022967"/>
    </source>
</evidence>
<evidence type="ECO:0000313" key="11">
    <source>
        <dbReference type="Proteomes" id="UP000746503"/>
    </source>
</evidence>
<feature type="region of interest" description="Disordered" evidence="8">
    <location>
        <begin position="1"/>
        <end position="57"/>
    </location>
</feature>
<comment type="catalytic activity">
    <reaction evidence="7">
        <text>ATP + H2O + polyamine-[polyamine-binding protein]Side 1 = ADP + phosphate + polyamineSide 2 + [polyamine-binding protein]Side 1.</text>
        <dbReference type="EC" id="7.6.2.11"/>
    </reaction>
</comment>
<dbReference type="Pfam" id="PF08402">
    <property type="entry name" value="TOBE_2"/>
    <property type="match status" value="1"/>
</dbReference>
<dbReference type="InterPro" id="IPR050093">
    <property type="entry name" value="ABC_SmlMolc_Importer"/>
</dbReference>
<gene>
    <name evidence="7" type="primary">potA</name>
    <name evidence="10" type="ORF">HCJ92_10775</name>
</gene>
<keyword evidence="11" id="KW-1185">Reference proteome</keyword>
<evidence type="ECO:0000256" key="4">
    <source>
        <dbReference type="ARBA" id="ARBA00022840"/>
    </source>
</evidence>
<dbReference type="NCBIfam" id="TIGR01187">
    <property type="entry name" value="potA"/>
    <property type="match status" value="1"/>
</dbReference>
<evidence type="ECO:0000256" key="2">
    <source>
        <dbReference type="ARBA" id="ARBA00022475"/>
    </source>
</evidence>
<dbReference type="InterPro" id="IPR008995">
    <property type="entry name" value="Mo/tungstate-bd_C_term_dom"/>
</dbReference>
<dbReference type="SUPFAM" id="SSF50331">
    <property type="entry name" value="MOP-like"/>
    <property type="match status" value="1"/>
</dbReference>
<dbReference type="PROSITE" id="PS50893">
    <property type="entry name" value="ABC_TRANSPORTER_2"/>
    <property type="match status" value="1"/>
</dbReference>
<evidence type="ECO:0000256" key="6">
    <source>
        <dbReference type="ARBA" id="ARBA00023136"/>
    </source>
</evidence>
<proteinExistence type="inferred from homology"/>
<dbReference type="EMBL" id="JAAVJB010000067">
    <property type="protein sequence ID" value="NJP66759.1"/>
    <property type="molecule type" value="Genomic_DNA"/>
</dbReference>
<keyword evidence="2 7" id="KW-1003">Cell membrane</keyword>
<organism evidence="10 11">
    <name type="scientific">Streptomyces spiramenti</name>
    <dbReference type="NCBI Taxonomy" id="2720606"/>
    <lineage>
        <taxon>Bacteria</taxon>
        <taxon>Bacillati</taxon>
        <taxon>Actinomycetota</taxon>
        <taxon>Actinomycetes</taxon>
        <taxon>Kitasatosporales</taxon>
        <taxon>Streptomycetaceae</taxon>
        <taxon>Streptomyces</taxon>
    </lineage>
</organism>
<dbReference type="Pfam" id="PF00005">
    <property type="entry name" value="ABC_tran"/>
    <property type="match status" value="1"/>
</dbReference>
<feature type="compositionally biased region" description="Polar residues" evidence="8">
    <location>
        <begin position="33"/>
        <end position="43"/>
    </location>
</feature>
<comment type="subunit">
    <text evidence="7">The complex is composed of two ATP-binding proteins (PotA), two transmembrane proteins (PotB and PotC) and a solute-binding protein (PotD).</text>
</comment>
<dbReference type="InterPro" id="IPR027417">
    <property type="entry name" value="P-loop_NTPase"/>
</dbReference>
<keyword evidence="3 7" id="KW-0547">Nucleotide-binding</keyword>
<evidence type="ECO:0000259" key="9">
    <source>
        <dbReference type="PROSITE" id="PS50893"/>
    </source>
</evidence>
<evidence type="ECO:0000313" key="10">
    <source>
        <dbReference type="EMBL" id="NJP66759.1"/>
    </source>
</evidence>
<dbReference type="EC" id="7.6.2.11" evidence="7"/>
<dbReference type="GO" id="GO:0005524">
    <property type="term" value="F:ATP binding"/>
    <property type="evidence" value="ECO:0007669"/>
    <property type="project" value="UniProtKB-KW"/>
</dbReference>
<evidence type="ECO:0000256" key="1">
    <source>
        <dbReference type="ARBA" id="ARBA00022448"/>
    </source>
</evidence>
<name>A0ABX1AHX0_9ACTN</name>
<keyword evidence="6 7" id="KW-0472">Membrane</keyword>
<keyword evidence="4 7" id="KW-0067">ATP-binding</keyword>
<dbReference type="InterPro" id="IPR013611">
    <property type="entry name" value="Transp-assoc_OB_typ2"/>
</dbReference>
<accession>A0ABX1AHX0</accession>
<dbReference type="Gene3D" id="3.40.50.300">
    <property type="entry name" value="P-loop containing nucleotide triphosphate hydrolases"/>
    <property type="match status" value="1"/>
</dbReference>
<dbReference type="InterPro" id="IPR003593">
    <property type="entry name" value="AAA+_ATPase"/>
</dbReference>
<evidence type="ECO:0000256" key="7">
    <source>
        <dbReference type="RuleBase" id="RU364083"/>
    </source>
</evidence>
<feature type="domain" description="ABC transporter" evidence="9">
    <location>
        <begin position="67"/>
        <end position="299"/>
    </location>
</feature>
<sequence length="475" mass="49832">MSPSAPLPPRRSRTSRSRPTGAGSRRATPRGWTASSGRSSVTEPTGGPPPLADPVAATATGAGEGHLVVDGLVKTYPGRHGAAVRGVSLSVPRGAMLAVLGPSGCGKSTTLRMIAGLVAPSAGRVLVDGEDVTDVPAHRRDMGVVFQSYALFPHMDVAGNVAFGLEMRKVPRAERERRVAEALELVRLDHLARRRVSQLSGGQQQRVALARALVVRPEVLLLDEPLSNLDAQLRNTMREEIRRIQQETGITTVFVTHDQHEALSMADQVAVLHEGRLEQLGSPQEIYERPASRFTAEFVGRANLLPATVVRGRPPVDGRAATAVEVAGVGRITAEGDAPAAGEAVTVLLRPHRVVLDADAAAGDGVLVGTVLTAGYTGETVAYRVRVGGDGPELDVELPSGSHRPLAPGTPVAVSWQEGAARLVPAAPAAARRGPTRRLPGGRERRASVVQAVDTGRSPGRPPAVCPNCPTVQGF</sequence>
<dbReference type="InterPro" id="IPR003439">
    <property type="entry name" value="ABC_transporter-like_ATP-bd"/>
</dbReference>